<feature type="region of interest" description="Disordered" evidence="2">
    <location>
        <begin position="12"/>
        <end position="117"/>
    </location>
</feature>
<feature type="coiled-coil region" evidence="1">
    <location>
        <begin position="279"/>
        <end position="341"/>
    </location>
</feature>
<dbReference type="Proteomes" id="UP001209570">
    <property type="component" value="Unassembled WGS sequence"/>
</dbReference>
<dbReference type="AlphaFoldDB" id="A0AAD5LDC4"/>
<dbReference type="InterPro" id="IPR051756">
    <property type="entry name" value="Centrosomal_MT-associated"/>
</dbReference>
<keyword evidence="4" id="KW-1185">Reference proteome</keyword>
<feature type="coiled-coil region" evidence="1">
    <location>
        <begin position="152"/>
        <end position="250"/>
    </location>
</feature>
<keyword evidence="1" id="KW-0175">Coiled coil</keyword>
<feature type="compositionally biased region" description="Low complexity" evidence="2">
    <location>
        <begin position="55"/>
        <end position="65"/>
    </location>
</feature>
<evidence type="ECO:0000313" key="4">
    <source>
        <dbReference type="Proteomes" id="UP001209570"/>
    </source>
</evidence>
<accession>A0AAD5LDC4</accession>
<gene>
    <name evidence="3" type="ORF">P43SY_005308</name>
</gene>
<protein>
    <submittedName>
        <fullName evidence="3">Uncharacterized protein</fullName>
    </submittedName>
</protein>
<feature type="compositionally biased region" description="Polar residues" evidence="2">
    <location>
        <begin position="75"/>
        <end position="115"/>
    </location>
</feature>
<dbReference type="PANTHER" id="PTHR19336:SF9">
    <property type="entry name" value="SPINDLE POLE BODY PROTEIN PPC89"/>
    <property type="match status" value="1"/>
</dbReference>
<sequence length="633" mass="68826">MEDLKVTLKRLAHHTDSSLSSAAAAWTTSTRSRSDGAASTSRRRYRDRSSDSDDASSTGSVSSTSPPIARKLFSTPPQSKRPNAKPTPTSTTSTRAHPSRVAFSTPQGSNGSTDWKGSMDAKAFNLDSSKLTTPSTSFSTPLSSSSGSAQGSRAVLSALKALQDKIRRLEDEREKLMQELSDVKVKARKREAEAASLEKKLTYELGQTKDAARAAYESMRSEKEDLKLELVRFTEQRKALETELQHAQRLASTQASKGDDLRSQLLASTEQQRSLRNGRNSLESLKAAHKQELRELQTQLTALQGERDLANERIQRLDSLLEQESTNHAETRERLRDSEQTVAAITQLNEKLVTKVWESQDAVNKITKKNKKLQQQQRTSTLTRPTASSLAASAAVAKSSSATASGTNKRIGAASAKDKKKASAKLHASTTNNLELLRAANLTRDIPFLLGTSPNRSFSIIGNVQEALRQCDSTYVAPDTLAATPQRASRSKTKKKRLSPDSERSGDRATTSSSILGVSGESKARAASTLVAARTRATEEKANKRQRPPAIRVPAAVTTYSSPLQSQIIEDLEAAVSVAEAEFKTLNAKYRDMVAQVERGADGASAQLSAAMGPTLDELEAKGKQLHRLKQPR</sequence>
<feature type="region of interest" description="Disordered" evidence="2">
    <location>
        <begin position="368"/>
        <end position="419"/>
    </location>
</feature>
<evidence type="ECO:0000313" key="3">
    <source>
        <dbReference type="EMBL" id="KAJ0397077.1"/>
    </source>
</evidence>
<comment type="caution">
    <text evidence="3">The sequence shown here is derived from an EMBL/GenBank/DDBJ whole genome shotgun (WGS) entry which is preliminary data.</text>
</comment>
<organism evidence="3 4">
    <name type="scientific">Pythium insidiosum</name>
    <name type="common">Pythiosis disease agent</name>
    <dbReference type="NCBI Taxonomy" id="114742"/>
    <lineage>
        <taxon>Eukaryota</taxon>
        <taxon>Sar</taxon>
        <taxon>Stramenopiles</taxon>
        <taxon>Oomycota</taxon>
        <taxon>Peronosporomycetes</taxon>
        <taxon>Pythiales</taxon>
        <taxon>Pythiaceae</taxon>
        <taxon>Pythium</taxon>
    </lineage>
</organism>
<name>A0AAD5LDC4_PYTIN</name>
<reference evidence="3" key="1">
    <citation type="submission" date="2021-12" db="EMBL/GenBank/DDBJ databases">
        <title>Prjna785345.</title>
        <authorList>
            <person name="Rujirawat T."/>
            <person name="Krajaejun T."/>
        </authorList>
    </citation>
    <scope>NUCLEOTIDE SEQUENCE</scope>
    <source>
        <strain evidence="3">Pi057C3</strain>
    </source>
</reference>
<feature type="compositionally biased region" description="Low complexity" evidence="2">
    <location>
        <begin position="373"/>
        <end position="407"/>
    </location>
</feature>
<dbReference type="EMBL" id="JAKCXM010000268">
    <property type="protein sequence ID" value="KAJ0397077.1"/>
    <property type="molecule type" value="Genomic_DNA"/>
</dbReference>
<proteinExistence type="predicted"/>
<feature type="compositionally biased region" description="Basic and acidic residues" evidence="2">
    <location>
        <begin position="498"/>
        <end position="507"/>
    </location>
</feature>
<evidence type="ECO:0000256" key="1">
    <source>
        <dbReference type="SAM" id="Coils"/>
    </source>
</evidence>
<evidence type="ECO:0000256" key="2">
    <source>
        <dbReference type="SAM" id="MobiDB-lite"/>
    </source>
</evidence>
<feature type="compositionally biased region" description="Low complexity" evidence="2">
    <location>
        <begin position="17"/>
        <end position="40"/>
    </location>
</feature>
<feature type="region of interest" description="Disordered" evidence="2">
    <location>
        <begin position="479"/>
        <end position="549"/>
    </location>
</feature>
<dbReference type="PANTHER" id="PTHR19336">
    <property type="entry name" value="UNCHARACTERIZED DUF1167"/>
    <property type="match status" value="1"/>
</dbReference>
<dbReference type="GO" id="GO:0008017">
    <property type="term" value="F:microtubule binding"/>
    <property type="evidence" value="ECO:0007669"/>
    <property type="project" value="TreeGrafter"/>
</dbReference>